<name>A0ABT9NZ78_9ACTN</name>
<evidence type="ECO:0000313" key="1">
    <source>
        <dbReference type="EMBL" id="MDP9825729.1"/>
    </source>
</evidence>
<dbReference type="RefSeq" id="WP_307239810.1">
    <property type="nucleotide sequence ID" value="NZ_JAUSQZ010000001.1"/>
</dbReference>
<accession>A0ABT9NZ78</accession>
<dbReference type="EMBL" id="JAUSQZ010000001">
    <property type="protein sequence ID" value="MDP9825729.1"/>
    <property type="molecule type" value="Genomic_DNA"/>
</dbReference>
<protein>
    <submittedName>
        <fullName evidence="1">Uncharacterized SAM-binding protein YcdF (DUF218 family)</fullName>
    </submittedName>
</protein>
<proteinExistence type="predicted"/>
<evidence type="ECO:0000313" key="2">
    <source>
        <dbReference type="Proteomes" id="UP001235712"/>
    </source>
</evidence>
<reference evidence="1 2" key="1">
    <citation type="submission" date="2023-07" db="EMBL/GenBank/DDBJ databases">
        <title>Sequencing the genomes of 1000 actinobacteria strains.</title>
        <authorList>
            <person name="Klenk H.-P."/>
        </authorList>
    </citation>
    <scope>NUCLEOTIDE SEQUENCE [LARGE SCALE GENOMIC DNA]</scope>
    <source>
        <strain evidence="1 2">DSM 44388</strain>
    </source>
</reference>
<sequence>MSGRGAPITLPRRRWIARLAVLVVVAVLVIAPTGGRLYSFPQTDTLDDGETVDAILALGGRTETAFYGQQLAEQGRTKVLIVSNPYPTDDPAFQPVHDLCASQPTDYRLICFRPDPMTTRGEARALGRLAGENGWDRVAVLAAKYHISRTRSIVDRCYDGDLLMVETPLRISPFNWTYQYVRQTLGYVKVAAQRGC</sequence>
<comment type="caution">
    <text evidence="1">The sequence shown here is derived from an EMBL/GenBank/DDBJ whole genome shotgun (WGS) entry which is preliminary data.</text>
</comment>
<dbReference type="Proteomes" id="UP001235712">
    <property type="component" value="Unassembled WGS sequence"/>
</dbReference>
<organism evidence="1 2">
    <name type="scientific">Kineosporia succinea</name>
    <dbReference type="NCBI Taxonomy" id="84632"/>
    <lineage>
        <taxon>Bacteria</taxon>
        <taxon>Bacillati</taxon>
        <taxon>Actinomycetota</taxon>
        <taxon>Actinomycetes</taxon>
        <taxon>Kineosporiales</taxon>
        <taxon>Kineosporiaceae</taxon>
        <taxon>Kineosporia</taxon>
    </lineage>
</organism>
<gene>
    <name evidence="1" type="ORF">J2S57_001478</name>
</gene>
<keyword evidence="2" id="KW-1185">Reference proteome</keyword>